<organism evidence="1 2">
    <name type="scientific">Glarea lozoyensis (strain ATCC 20868 / MF5171)</name>
    <dbReference type="NCBI Taxonomy" id="1116229"/>
    <lineage>
        <taxon>Eukaryota</taxon>
        <taxon>Fungi</taxon>
        <taxon>Dikarya</taxon>
        <taxon>Ascomycota</taxon>
        <taxon>Pezizomycotina</taxon>
        <taxon>Leotiomycetes</taxon>
        <taxon>Helotiales</taxon>
        <taxon>Helotiaceae</taxon>
        <taxon>Glarea</taxon>
    </lineage>
</organism>
<accession>S3CKW7</accession>
<dbReference type="Gene3D" id="2.60.110.10">
    <property type="entry name" value="Thaumatin"/>
    <property type="match status" value="1"/>
</dbReference>
<dbReference type="OMA" id="PCKSACA"/>
<gene>
    <name evidence="1" type="ORF">GLAREA_02308</name>
</gene>
<dbReference type="EMBL" id="KE145370">
    <property type="protein sequence ID" value="EPE26395.1"/>
    <property type="molecule type" value="Genomic_DNA"/>
</dbReference>
<dbReference type="Proteomes" id="UP000016922">
    <property type="component" value="Unassembled WGS sequence"/>
</dbReference>
<dbReference type="SUPFAM" id="SSF49870">
    <property type="entry name" value="Osmotin, thaumatin-like protein"/>
    <property type="match status" value="1"/>
</dbReference>
<name>S3CKW7_GLAL2</name>
<dbReference type="SMART" id="SM00205">
    <property type="entry name" value="THN"/>
    <property type="match status" value="1"/>
</dbReference>
<evidence type="ECO:0000313" key="1">
    <source>
        <dbReference type="EMBL" id="EPE26395.1"/>
    </source>
</evidence>
<dbReference type="PANTHER" id="PTHR31048">
    <property type="entry name" value="OS03G0233200 PROTEIN"/>
    <property type="match status" value="1"/>
</dbReference>
<reference evidence="1 2" key="1">
    <citation type="journal article" date="2013" name="BMC Genomics">
        <title>Genomics-driven discovery of the pneumocandin biosynthetic gene cluster in the fungus Glarea lozoyensis.</title>
        <authorList>
            <person name="Chen L."/>
            <person name="Yue Q."/>
            <person name="Zhang X."/>
            <person name="Xiang M."/>
            <person name="Wang C."/>
            <person name="Li S."/>
            <person name="Che Y."/>
            <person name="Ortiz-Lopez F.J."/>
            <person name="Bills G.F."/>
            <person name="Liu X."/>
            <person name="An Z."/>
        </authorList>
    </citation>
    <scope>NUCLEOTIDE SEQUENCE [LARGE SCALE GENOMIC DNA]</scope>
    <source>
        <strain evidence="2">ATCC 20868 / MF5171</strain>
    </source>
</reference>
<keyword evidence="2" id="KW-1185">Reference proteome</keyword>
<dbReference type="PRINTS" id="PR00347">
    <property type="entry name" value="THAUMATIN"/>
</dbReference>
<dbReference type="KEGG" id="glz:GLAREA_02308"/>
<dbReference type="STRING" id="1116229.S3CKW7"/>
<dbReference type="InterPro" id="IPR001938">
    <property type="entry name" value="Thaumatin"/>
</dbReference>
<protein>
    <submittedName>
        <fullName evidence="1">Osmotin, thaumatin-like protein</fullName>
    </submittedName>
</protein>
<dbReference type="eggNOG" id="ENOG502QQ6D">
    <property type="taxonomic scope" value="Eukaryota"/>
</dbReference>
<sequence>MALNTPKHAVALPSPSRIIATLFLLGFLHTSSAFHTNRMFSTDHTLRPPRWGPPTKRDGMAPLKITNKCPNTIWPGIGTQAGTGPGIGGFELASGASRDYTVSKDWQGRVWGRTNCSFNPTGDGPANIAANNGAACDSGDCLGVLNCVATGVAPASLAEYDLAGGVGGTQAFYDISLVDGYNIPIGIVFLPGDDVKLQKVPPNLTNAVCIATAGYASDPAPSGTNGMSSNASYPVPYEPTQTNMDLATWCPWDFLVIKPDKPGDGVYPYPDDMIQRPVFDPCKSACAATNAPSDCCTGAYSDHGVCMPNMYSQQSNKVCPDAYGFPFDDEGSTFIIPTGGGFETVFCPEGRSTNILKTFKQQLQDLTGAPGVGKGMDAIDQDARNLTIIMNAAKKSSAERSRGEASNMGKTSMCAMVVVIAWAVLW</sequence>
<dbReference type="OrthoDB" id="430315at2759"/>
<dbReference type="PROSITE" id="PS51367">
    <property type="entry name" value="THAUMATIN_2"/>
    <property type="match status" value="1"/>
</dbReference>
<proteinExistence type="predicted"/>
<dbReference type="InterPro" id="IPR037176">
    <property type="entry name" value="Osmotin/thaumatin-like_sf"/>
</dbReference>
<dbReference type="Pfam" id="PF00314">
    <property type="entry name" value="Thaumatin"/>
    <property type="match status" value="1"/>
</dbReference>
<dbReference type="HOGENOM" id="CLU_043181_7_1_1"/>
<evidence type="ECO:0000313" key="2">
    <source>
        <dbReference type="Proteomes" id="UP000016922"/>
    </source>
</evidence>
<dbReference type="RefSeq" id="XP_008085585.1">
    <property type="nucleotide sequence ID" value="XM_008087394.1"/>
</dbReference>
<dbReference type="GeneID" id="19461365"/>
<dbReference type="AlphaFoldDB" id="S3CKW7"/>